<sequence length="267" mass="29519">RDSSSENSIFIFAETLLTFIVPAKFLQSVKLCGLARLEFTVNGFTRSFHACTLHSGVALKNAAAYDNSRSYAALTHAEVEFSDFGFSSFTSSTSTQSKCRQRVIYGWEESVLQLTVINLTRLCSILCVSSADTSNYFTTFVFLSYSALLYQKISIHDNSLLMNEPVGRISALKFLLAARQTTHAYSHDSHEQREWITEKKANINAVEFAQPSIDTGNFGIGGLGRPKVPHKQTQSAVIMPIIVPISLALSLNIPRVKMPKIGPPMEP</sequence>
<evidence type="ECO:0000313" key="2">
    <source>
        <dbReference type="Proteomes" id="UP000078541"/>
    </source>
</evidence>
<dbReference type="Proteomes" id="UP000078541">
    <property type="component" value="Unassembled WGS sequence"/>
</dbReference>
<dbReference type="AlphaFoldDB" id="A0A195F6Y3"/>
<gene>
    <name evidence="1" type="ORF">ALC56_09320</name>
</gene>
<protein>
    <submittedName>
        <fullName evidence="1">Uncharacterized protein</fullName>
    </submittedName>
</protein>
<feature type="non-terminal residue" evidence="1">
    <location>
        <position position="1"/>
    </location>
</feature>
<dbReference type="EMBL" id="KQ981744">
    <property type="protein sequence ID" value="KYN36360.1"/>
    <property type="molecule type" value="Genomic_DNA"/>
</dbReference>
<name>A0A195F6Y3_9HYME</name>
<keyword evidence="2" id="KW-1185">Reference proteome</keyword>
<reference evidence="1 2" key="1">
    <citation type="submission" date="2016-03" db="EMBL/GenBank/DDBJ databases">
        <title>Trachymyrmex septentrionalis WGS genome.</title>
        <authorList>
            <person name="Nygaard S."/>
            <person name="Hu H."/>
            <person name="Boomsma J."/>
            <person name="Zhang G."/>
        </authorList>
    </citation>
    <scope>NUCLEOTIDE SEQUENCE [LARGE SCALE GENOMIC DNA]</scope>
    <source>
        <strain evidence="1">Tsep2-gDNA-1</strain>
        <tissue evidence="1">Whole body</tissue>
    </source>
</reference>
<accession>A0A195F6Y3</accession>
<proteinExistence type="predicted"/>
<organism evidence="1 2">
    <name type="scientific">Trachymyrmex septentrionalis</name>
    <dbReference type="NCBI Taxonomy" id="34720"/>
    <lineage>
        <taxon>Eukaryota</taxon>
        <taxon>Metazoa</taxon>
        <taxon>Ecdysozoa</taxon>
        <taxon>Arthropoda</taxon>
        <taxon>Hexapoda</taxon>
        <taxon>Insecta</taxon>
        <taxon>Pterygota</taxon>
        <taxon>Neoptera</taxon>
        <taxon>Endopterygota</taxon>
        <taxon>Hymenoptera</taxon>
        <taxon>Apocrita</taxon>
        <taxon>Aculeata</taxon>
        <taxon>Formicoidea</taxon>
        <taxon>Formicidae</taxon>
        <taxon>Myrmicinae</taxon>
        <taxon>Trachymyrmex</taxon>
    </lineage>
</organism>
<evidence type="ECO:0000313" key="1">
    <source>
        <dbReference type="EMBL" id="KYN36360.1"/>
    </source>
</evidence>